<evidence type="ECO:0000313" key="2">
    <source>
        <dbReference type="Proteomes" id="UP001244295"/>
    </source>
</evidence>
<accession>A0AAW8DVF1</accession>
<dbReference type="RefSeq" id="WP_307636657.1">
    <property type="nucleotide sequence ID" value="NZ_JAUSRR010000003.1"/>
</dbReference>
<reference evidence="1" key="1">
    <citation type="submission" date="2023-07" db="EMBL/GenBank/DDBJ databases">
        <title>Sorghum-associated microbial communities from plants grown in Nebraska, USA.</title>
        <authorList>
            <person name="Schachtman D."/>
        </authorList>
    </citation>
    <scope>NUCLEOTIDE SEQUENCE</scope>
    <source>
        <strain evidence="1">DS2795</strain>
    </source>
</reference>
<evidence type="ECO:0000313" key="1">
    <source>
        <dbReference type="EMBL" id="MDP9923117.1"/>
    </source>
</evidence>
<evidence type="ECO:0008006" key="3">
    <source>
        <dbReference type="Google" id="ProtNLM"/>
    </source>
</evidence>
<dbReference type="AlphaFoldDB" id="A0AAW8DVF1"/>
<comment type="caution">
    <text evidence="1">The sequence shown here is derived from an EMBL/GenBank/DDBJ whole genome shotgun (WGS) entry which is preliminary data.</text>
</comment>
<name>A0AAW8DVF1_9BURK</name>
<sequence>MRVLFVGGTKHGKTSLVDDDVSLMQFENHSNELYHRHRLPGADGIVGIEVLFISSRLLLEEYEAKIRTAFAAAV</sequence>
<proteinExistence type="predicted"/>
<dbReference type="Proteomes" id="UP001244295">
    <property type="component" value="Unassembled WGS sequence"/>
</dbReference>
<gene>
    <name evidence="1" type="ORF">J2W25_002138</name>
</gene>
<protein>
    <recommendedName>
        <fullName evidence="3">Adenosylcobinamide-phosphate guanylyltransferase</fullName>
    </recommendedName>
</protein>
<dbReference type="EMBL" id="JAUSRR010000003">
    <property type="protein sequence ID" value="MDP9923117.1"/>
    <property type="molecule type" value="Genomic_DNA"/>
</dbReference>
<organism evidence="1 2">
    <name type="scientific">Variovorax boronicumulans</name>
    <dbReference type="NCBI Taxonomy" id="436515"/>
    <lineage>
        <taxon>Bacteria</taxon>
        <taxon>Pseudomonadati</taxon>
        <taxon>Pseudomonadota</taxon>
        <taxon>Betaproteobacteria</taxon>
        <taxon>Burkholderiales</taxon>
        <taxon>Comamonadaceae</taxon>
        <taxon>Variovorax</taxon>
    </lineage>
</organism>